<evidence type="ECO:0000313" key="3">
    <source>
        <dbReference type="Proteomes" id="UP000324897"/>
    </source>
</evidence>
<sequence>MPRAEHIDLCIRVMDFFSVDGISFDDLAMDHLPSTLQALGSPPGMSLHFYWCLLGDWCQRQGSDEIERGAEACSGCMRLRGNYEETERLLNVVGWRKDLMKRRATRTTDNASSCRSRRRSSGSTGTAPATMQSFNSGERVVVDTLALGAVQPAARVSGSPALRQQQPTLAGGSHVVVGVALDAGHGERQKSHVMRPSAMIDGRPVGTSPSRSTTAKVITQPRTS</sequence>
<name>A0A5J9W145_9POAL</name>
<keyword evidence="3" id="KW-1185">Reference proteome</keyword>
<feature type="region of interest" description="Disordered" evidence="1">
    <location>
        <begin position="104"/>
        <end position="132"/>
    </location>
</feature>
<reference evidence="2 3" key="1">
    <citation type="journal article" date="2019" name="Sci. Rep.">
        <title>A high-quality genome of Eragrostis curvula grass provides insights into Poaceae evolution and supports new strategies to enhance forage quality.</title>
        <authorList>
            <person name="Carballo J."/>
            <person name="Santos B.A.C.M."/>
            <person name="Zappacosta D."/>
            <person name="Garbus I."/>
            <person name="Selva J.P."/>
            <person name="Gallo C.A."/>
            <person name="Diaz A."/>
            <person name="Albertini E."/>
            <person name="Caccamo M."/>
            <person name="Echenique V."/>
        </authorList>
    </citation>
    <scope>NUCLEOTIDE SEQUENCE [LARGE SCALE GENOMIC DNA]</scope>
    <source>
        <strain evidence="3">cv. Victoria</strain>
        <tissue evidence="2">Leaf</tissue>
    </source>
</reference>
<evidence type="ECO:0000313" key="2">
    <source>
        <dbReference type="EMBL" id="TVU41040.1"/>
    </source>
</evidence>
<comment type="caution">
    <text evidence="2">The sequence shown here is derived from an EMBL/GenBank/DDBJ whole genome shotgun (WGS) entry which is preliminary data.</text>
</comment>
<feature type="region of interest" description="Disordered" evidence="1">
    <location>
        <begin position="199"/>
        <end position="224"/>
    </location>
</feature>
<dbReference type="Gramene" id="TVU41040">
    <property type="protein sequence ID" value="TVU41040"/>
    <property type="gene ID" value="EJB05_14530"/>
</dbReference>
<proteinExistence type="predicted"/>
<feature type="non-terminal residue" evidence="2">
    <location>
        <position position="1"/>
    </location>
</feature>
<feature type="compositionally biased region" description="Polar residues" evidence="1">
    <location>
        <begin position="207"/>
        <end position="224"/>
    </location>
</feature>
<organism evidence="2 3">
    <name type="scientific">Eragrostis curvula</name>
    <name type="common">weeping love grass</name>
    <dbReference type="NCBI Taxonomy" id="38414"/>
    <lineage>
        <taxon>Eukaryota</taxon>
        <taxon>Viridiplantae</taxon>
        <taxon>Streptophyta</taxon>
        <taxon>Embryophyta</taxon>
        <taxon>Tracheophyta</taxon>
        <taxon>Spermatophyta</taxon>
        <taxon>Magnoliopsida</taxon>
        <taxon>Liliopsida</taxon>
        <taxon>Poales</taxon>
        <taxon>Poaceae</taxon>
        <taxon>PACMAD clade</taxon>
        <taxon>Chloridoideae</taxon>
        <taxon>Eragrostideae</taxon>
        <taxon>Eragrostidinae</taxon>
        <taxon>Eragrostis</taxon>
    </lineage>
</organism>
<protein>
    <submittedName>
        <fullName evidence="2">Uncharacterized protein</fullName>
    </submittedName>
</protein>
<gene>
    <name evidence="2" type="ORF">EJB05_14530</name>
</gene>
<evidence type="ECO:0000256" key="1">
    <source>
        <dbReference type="SAM" id="MobiDB-lite"/>
    </source>
</evidence>
<dbReference type="Proteomes" id="UP000324897">
    <property type="component" value="Chromosome 4"/>
</dbReference>
<dbReference type="EMBL" id="RWGY01000007">
    <property type="protein sequence ID" value="TVU41040.1"/>
    <property type="molecule type" value="Genomic_DNA"/>
</dbReference>
<dbReference type="AlphaFoldDB" id="A0A5J9W145"/>
<accession>A0A5J9W145</accession>